<feature type="domain" description="Serpin" evidence="2">
    <location>
        <begin position="73"/>
        <end position="432"/>
    </location>
</feature>
<dbReference type="GO" id="GO:0004867">
    <property type="term" value="F:serine-type endopeptidase inhibitor activity"/>
    <property type="evidence" value="ECO:0007669"/>
    <property type="project" value="InterPro"/>
</dbReference>
<dbReference type="Proteomes" id="UP000294545">
    <property type="component" value="Unassembled WGS sequence"/>
</dbReference>
<keyword evidence="4" id="KW-1185">Reference proteome</keyword>
<dbReference type="GO" id="GO:0005615">
    <property type="term" value="C:extracellular space"/>
    <property type="evidence" value="ECO:0007669"/>
    <property type="project" value="InterPro"/>
</dbReference>
<dbReference type="InterPro" id="IPR023796">
    <property type="entry name" value="Serpin_dom"/>
</dbReference>
<reference evidence="3 4" key="1">
    <citation type="submission" date="2019-03" db="EMBL/GenBank/DDBJ databases">
        <title>Genomic Encyclopedia of Type Strains, Phase IV (KMG-IV): sequencing the most valuable type-strain genomes for metagenomic binning, comparative biology and taxonomic classification.</title>
        <authorList>
            <person name="Goeker M."/>
        </authorList>
    </citation>
    <scope>NUCLEOTIDE SEQUENCE [LARGE SCALE GENOMIC DNA]</scope>
    <source>
        <strain evidence="3 4">DSM 24176</strain>
    </source>
</reference>
<dbReference type="EMBL" id="SMGQ01000011">
    <property type="protein sequence ID" value="TCK98230.1"/>
    <property type="molecule type" value="Genomic_DNA"/>
</dbReference>
<dbReference type="CDD" id="cd19588">
    <property type="entry name" value="serpin_miropin-like"/>
    <property type="match status" value="1"/>
</dbReference>
<dbReference type="OrthoDB" id="9764871at2"/>
<dbReference type="InterPro" id="IPR042178">
    <property type="entry name" value="Serpin_sf_1"/>
</dbReference>
<evidence type="ECO:0000259" key="2">
    <source>
        <dbReference type="SMART" id="SM00093"/>
    </source>
</evidence>
<dbReference type="SUPFAM" id="SSF56574">
    <property type="entry name" value="Serpins"/>
    <property type="match status" value="1"/>
</dbReference>
<comment type="caution">
    <text evidence="3">The sequence shown here is derived from an EMBL/GenBank/DDBJ whole genome shotgun (WGS) entry which is preliminary data.</text>
</comment>
<dbReference type="InterPro" id="IPR036186">
    <property type="entry name" value="Serpin_sf"/>
</dbReference>
<dbReference type="PROSITE" id="PS51257">
    <property type="entry name" value="PROKAR_LIPOPROTEIN"/>
    <property type="match status" value="1"/>
</dbReference>
<dbReference type="PROSITE" id="PS00284">
    <property type="entry name" value="SERPIN"/>
    <property type="match status" value="1"/>
</dbReference>
<organism evidence="3 4">
    <name type="scientific">Natranaerovirga hydrolytica</name>
    <dbReference type="NCBI Taxonomy" id="680378"/>
    <lineage>
        <taxon>Bacteria</taxon>
        <taxon>Bacillati</taxon>
        <taxon>Bacillota</taxon>
        <taxon>Clostridia</taxon>
        <taxon>Lachnospirales</taxon>
        <taxon>Natranaerovirgaceae</taxon>
        <taxon>Natranaerovirga</taxon>
    </lineage>
</organism>
<dbReference type="Gene3D" id="2.30.39.10">
    <property type="entry name" value="Alpha-1-antitrypsin, domain 1"/>
    <property type="match status" value="1"/>
</dbReference>
<dbReference type="SMART" id="SM00093">
    <property type="entry name" value="SERPIN"/>
    <property type="match status" value="1"/>
</dbReference>
<evidence type="ECO:0000313" key="4">
    <source>
        <dbReference type="Proteomes" id="UP000294545"/>
    </source>
</evidence>
<dbReference type="FunFam" id="3.30.497.10:FF:000001">
    <property type="entry name" value="Serine protease inhibitor"/>
    <property type="match status" value="1"/>
</dbReference>
<name>A0A4R1N028_9FIRM</name>
<dbReference type="PANTHER" id="PTHR11461">
    <property type="entry name" value="SERINE PROTEASE INHIBITOR, SERPIN"/>
    <property type="match status" value="1"/>
</dbReference>
<gene>
    <name evidence="3" type="ORF">EDC19_0649</name>
</gene>
<dbReference type="Pfam" id="PF00079">
    <property type="entry name" value="Serpin"/>
    <property type="match status" value="1"/>
</dbReference>
<sequence>MKKILSSLIIVLLTFGIVGCDEFNPETSGLMNTVKPDFERLSKEDVSKVYAEADDIAQTLPSELIDSMNAFAFDLFQELEKEEDSNIFISPFSITTALTMLYNGTDTFTKEEMKEVLHYDSYELSEINEAYQKLIISLLRADADVELDIANSVWIKDDFKPREMFVEQLRQYYFSEVFNRDFSDSNTVDEINNWINDATNEMIPHMLDDINPFTVMYLINAIYFKGDWTHPFEEADTKDESFHMTDEIIDVPMMNQVETLDFFYNEDLIGVELPYGRQRMSMYGFVPRDQTNNIDGIIEKMDFNDFNTLFDEFKEVDNVEVKLPKFKVEYGVKELKDALTNLGMGSAFVDGADLTKIEENLYVGSVAHKAIIEVNEEGSEAAGATIIDIRLESYIEPDTTIDPVFIADQPFLFVIRDNETGAILFMGKINDLT</sequence>
<dbReference type="InterPro" id="IPR042185">
    <property type="entry name" value="Serpin_sf_2"/>
</dbReference>
<accession>A0A4R1N028</accession>
<dbReference type="RefSeq" id="WP_132280436.1">
    <property type="nucleotide sequence ID" value="NZ_SMGQ01000011.1"/>
</dbReference>
<dbReference type="InterPro" id="IPR000215">
    <property type="entry name" value="Serpin_fam"/>
</dbReference>
<dbReference type="Gene3D" id="3.30.497.10">
    <property type="entry name" value="Antithrombin, subunit I, domain 2"/>
    <property type="match status" value="1"/>
</dbReference>
<dbReference type="InterPro" id="IPR023795">
    <property type="entry name" value="Serpin_CS"/>
</dbReference>
<dbReference type="AlphaFoldDB" id="A0A4R1N028"/>
<proteinExistence type="inferred from homology"/>
<protein>
    <submittedName>
        <fullName evidence="3">Serpin B</fullName>
    </submittedName>
</protein>
<dbReference type="PANTHER" id="PTHR11461:SF211">
    <property type="entry name" value="GH10112P-RELATED"/>
    <property type="match status" value="1"/>
</dbReference>
<comment type="similarity">
    <text evidence="1">Belongs to the serpin family.</text>
</comment>
<evidence type="ECO:0000256" key="1">
    <source>
        <dbReference type="RuleBase" id="RU000411"/>
    </source>
</evidence>
<evidence type="ECO:0000313" key="3">
    <source>
        <dbReference type="EMBL" id="TCK98230.1"/>
    </source>
</evidence>